<reference evidence="3" key="1">
    <citation type="journal article" date="2010" name="Nat. Biotechnol.">
        <title>Draft genome sequence of the oilseed species Ricinus communis.</title>
        <authorList>
            <person name="Chan A.P."/>
            <person name="Crabtree J."/>
            <person name="Zhao Q."/>
            <person name="Lorenzi H."/>
            <person name="Orvis J."/>
            <person name="Puiu D."/>
            <person name="Melake-Berhan A."/>
            <person name="Jones K.M."/>
            <person name="Redman J."/>
            <person name="Chen G."/>
            <person name="Cahoon E.B."/>
            <person name="Gedil M."/>
            <person name="Stanke M."/>
            <person name="Haas B.J."/>
            <person name="Wortman J.R."/>
            <person name="Fraser-Liggett C.M."/>
            <person name="Ravel J."/>
            <person name="Rabinowicz P.D."/>
        </authorList>
    </citation>
    <scope>NUCLEOTIDE SEQUENCE [LARGE SCALE GENOMIC DNA]</scope>
    <source>
        <strain evidence="3">cv. Hale</strain>
    </source>
</reference>
<protein>
    <submittedName>
        <fullName evidence="2">Uncharacterized protein</fullName>
    </submittedName>
</protein>
<dbReference type="AlphaFoldDB" id="B9TN30"/>
<accession>B9TN30</accession>
<evidence type="ECO:0000313" key="3">
    <source>
        <dbReference type="Proteomes" id="UP000008311"/>
    </source>
</evidence>
<organism evidence="2 3">
    <name type="scientific">Ricinus communis</name>
    <name type="common">Castor bean</name>
    <dbReference type="NCBI Taxonomy" id="3988"/>
    <lineage>
        <taxon>Eukaryota</taxon>
        <taxon>Viridiplantae</taxon>
        <taxon>Streptophyta</taxon>
        <taxon>Embryophyta</taxon>
        <taxon>Tracheophyta</taxon>
        <taxon>Spermatophyta</taxon>
        <taxon>Magnoliopsida</taxon>
        <taxon>eudicotyledons</taxon>
        <taxon>Gunneridae</taxon>
        <taxon>Pentapetalae</taxon>
        <taxon>rosids</taxon>
        <taxon>fabids</taxon>
        <taxon>Malpighiales</taxon>
        <taxon>Euphorbiaceae</taxon>
        <taxon>Acalyphoideae</taxon>
        <taxon>Acalypheae</taxon>
        <taxon>Ricinus</taxon>
    </lineage>
</organism>
<dbReference type="InParanoid" id="B9TN30"/>
<dbReference type="Proteomes" id="UP000008311">
    <property type="component" value="Unassembled WGS sequence"/>
</dbReference>
<keyword evidence="3" id="KW-1185">Reference proteome</keyword>
<feature type="region of interest" description="Disordered" evidence="1">
    <location>
        <begin position="48"/>
        <end position="136"/>
    </location>
</feature>
<feature type="compositionally biased region" description="Low complexity" evidence="1">
    <location>
        <begin position="90"/>
        <end position="115"/>
    </location>
</feature>
<feature type="compositionally biased region" description="Low complexity" evidence="1">
    <location>
        <begin position="159"/>
        <end position="173"/>
    </location>
</feature>
<proteinExistence type="predicted"/>
<gene>
    <name evidence="2" type="ORF">RCOM_2108270</name>
</gene>
<name>B9TN30_RICCO</name>
<evidence type="ECO:0000256" key="1">
    <source>
        <dbReference type="SAM" id="MobiDB-lite"/>
    </source>
</evidence>
<feature type="compositionally biased region" description="Low complexity" evidence="1">
    <location>
        <begin position="181"/>
        <end position="209"/>
    </location>
</feature>
<feature type="region of interest" description="Disordered" evidence="1">
    <location>
        <begin position="157"/>
        <end position="262"/>
    </location>
</feature>
<sequence length="289" mass="29381">RACALPAQAQAPACGPWPNACPPLQTGARRVACARRYVRVDAAARAAHRPGPLPGLCAPGGAGRGRARAPAAPAANRRRCGAHREPAPSPVAHAAAAAPCPGPRQPARAAGQPGADRMAAGRRSRPGAAAAAGHAVAGHAHIALPDARRRDARGRFLWPRAPAGPRAQPRAGQLPGRGRTPARQKQPAQGRAAAAAGASGHRLPLHLAARPPPYAAPGHAVRPSRGNTAGGHRRTPAKAVAGQAAVPADRRGRPVLPRRSPQWLPPAQRLARAERGGPLLVHAGGILGS</sequence>
<feature type="compositionally biased region" description="Low complexity" evidence="1">
    <location>
        <begin position="126"/>
        <end position="136"/>
    </location>
</feature>
<feature type="compositionally biased region" description="Low complexity" evidence="1">
    <location>
        <begin position="237"/>
        <end position="247"/>
    </location>
</feature>
<feature type="non-terminal residue" evidence="2">
    <location>
        <position position="289"/>
    </location>
</feature>
<evidence type="ECO:0000313" key="2">
    <source>
        <dbReference type="EMBL" id="EEF22734.1"/>
    </source>
</evidence>
<feature type="non-terminal residue" evidence="2">
    <location>
        <position position="1"/>
    </location>
</feature>
<dbReference type="EMBL" id="EQ991000">
    <property type="protein sequence ID" value="EEF22734.1"/>
    <property type="molecule type" value="Genomic_DNA"/>
</dbReference>